<evidence type="ECO:0000256" key="8">
    <source>
        <dbReference type="PIRSR" id="PIRSR606710-1"/>
    </source>
</evidence>
<evidence type="ECO:0000313" key="11">
    <source>
        <dbReference type="WBParaSite" id="Minc3s01442g23855"/>
    </source>
</evidence>
<organism evidence="10 11">
    <name type="scientific">Meloidogyne incognita</name>
    <name type="common">Southern root-knot nematode worm</name>
    <name type="synonym">Oxyuris incognita</name>
    <dbReference type="NCBI Taxonomy" id="6306"/>
    <lineage>
        <taxon>Eukaryota</taxon>
        <taxon>Metazoa</taxon>
        <taxon>Ecdysozoa</taxon>
        <taxon>Nematoda</taxon>
        <taxon>Chromadorea</taxon>
        <taxon>Rhabditida</taxon>
        <taxon>Tylenchina</taxon>
        <taxon>Tylenchomorpha</taxon>
        <taxon>Tylenchoidea</taxon>
        <taxon>Meloidogynidae</taxon>
        <taxon>Meloidogyninae</taxon>
        <taxon>Meloidogyne</taxon>
        <taxon>Meloidogyne incognita group</taxon>
    </lineage>
</organism>
<dbReference type="GO" id="GO:0046558">
    <property type="term" value="F:arabinan endo-1,5-alpha-L-arabinosidase activity"/>
    <property type="evidence" value="ECO:0007669"/>
    <property type="project" value="UniProtKB-EC"/>
</dbReference>
<dbReference type="PANTHER" id="PTHR43301:SF3">
    <property type="entry name" value="ARABINAN ENDO-1,5-ALPHA-L-ARABINOSIDASE A-RELATED"/>
    <property type="match status" value="1"/>
</dbReference>
<evidence type="ECO:0000256" key="6">
    <source>
        <dbReference type="ARBA" id="ARBA00023295"/>
    </source>
</evidence>
<dbReference type="AlphaFoldDB" id="A0A914M8R2"/>
<proteinExistence type="inferred from homology"/>
<evidence type="ECO:0000256" key="1">
    <source>
        <dbReference type="ARBA" id="ARBA00000375"/>
    </source>
</evidence>
<dbReference type="PIRSF" id="PIRSF026534">
    <property type="entry name" value="Endo_alpha-L-arabinosidase"/>
    <property type="match status" value="1"/>
</dbReference>
<evidence type="ECO:0000256" key="3">
    <source>
        <dbReference type="ARBA" id="ARBA00009865"/>
    </source>
</evidence>
<dbReference type="Proteomes" id="UP000887563">
    <property type="component" value="Unplaced"/>
</dbReference>
<dbReference type="InterPro" id="IPR016840">
    <property type="entry name" value="Glyco_hydro_43_endo_a_Ara-ase"/>
</dbReference>
<evidence type="ECO:0000256" key="2">
    <source>
        <dbReference type="ARBA" id="ARBA00004834"/>
    </source>
</evidence>
<dbReference type="Gene3D" id="2.115.10.20">
    <property type="entry name" value="Glycosyl hydrolase domain, family 43"/>
    <property type="match status" value="1"/>
</dbReference>
<dbReference type="Pfam" id="PF04616">
    <property type="entry name" value="Glyco_hydro_43"/>
    <property type="match status" value="1"/>
</dbReference>
<evidence type="ECO:0000256" key="5">
    <source>
        <dbReference type="ARBA" id="ARBA00022801"/>
    </source>
</evidence>
<comment type="pathway">
    <text evidence="2">Glycan metabolism; L-arabinan degradation.</text>
</comment>
<feature type="site" description="Important for catalytic activity, responsible for pKa modulation of the active site Glu and correct orientation of both the proton donor and substrate" evidence="9">
    <location>
        <position position="155"/>
    </location>
</feature>
<keyword evidence="5" id="KW-0378">Hydrolase</keyword>
<accession>A0A914M8R2</accession>
<comment type="catalytic activity">
    <reaction evidence="1">
        <text>Endohydrolysis of (1-&gt;5)-alpha-arabinofuranosidic linkages in (1-&gt;5)-arabinans.</text>
        <dbReference type="EC" id="3.2.1.99"/>
    </reaction>
</comment>
<keyword evidence="6" id="KW-0326">Glycosidase</keyword>
<dbReference type="InterPro" id="IPR023296">
    <property type="entry name" value="Glyco_hydro_beta-prop_sf"/>
</dbReference>
<keyword evidence="10" id="KW-1185">Reference proteome</keyword>
<dbReference type="PANTHER" id="PTHR43301">
    <property type="entry name" value="ARABINAN ENDO-1,5-ALPHA-L-ARABINOSIDASE"/>
    <property type="match status" value="1"/>
</dbReference>
<dbReference type="GO" id="GO:0005975">
    <property type="term" value="P:carbohydrate metabolic process"/>
    <property type="evidence" value="ECO:0007669"/>
    <property type="project" value="InterPro"/>
</dbReference>
<dbReference type="InterPro" id="IPR006710">
    <property type="entry name" value="Glyco_hydro_43"/>
</dbReference>
<evidence type="ECO:0000313" key="10">
    <source>
        <dbReference type="Proteomes" id="UP000887563"/>
    </source>
</evidence>
<evidence type="ECO:0000256" key="9">
    <source>
        <dbReference type="PIRSR" id="PIRSR606710-2"/>
    </source>
</evidence>
<evidence type="ECO:0000256" key="4">
    <source>
        <dbReference type="ARBA" id="ARBA00012586"/>
    </source>
</evidence>
<dbReference type="CDD" id="cd08998">
    <property type="entry name" value="GH43_Arb43a-like"/>
    <property type="match status" value="1"/>
</dbReference>
<comment type="similarity">
    <text evidence="3">Belongs to the glycosyl hydrolase 43 family.</text>
</comment>
<name>A0A914M8R2_MELIC</name>
<sequence>MNNIFLKIIGVNTIILIKILLLNKAESAKLKGDYIVHDPSIVRLRNGSFIIYSTHNGIEARISNDLINWKRESSAFPNGLIWANKLTKDKNEFWAPDISFHRNKFWLYYSVPYKKGKHTSFIGLATSLSGLPGTWTDHQTIIMSSNENSRFNAIDPNLLVDKNGRYWLTFGSFWNGIFQIELNPNNGKPYPRYKPFNIARRSRKFNGAIEAPFVFYKNGYYYLFVSFDKCCDGLHSTYSIHVGRSKSPNGPYSDNKNVSMMNGGGMLLLSSNGNEIGPGGQSVYTAEGFGDLLIYHYYDKNDNGVSKLGIKKIGWNSDKWPKLSDF</sequence>
<reference evidence="11" key="1">
    <citation type="submission" date="2022-11" db="UniProtKB">
        <authorList>
            <consortium name="WormBaseParasite"/>
        </authorList>
    </citation>
    <scope>IDENTIFICATION</scope>
</reference>
<evidence type="ECO:0000256" key="7">
    <source>
        <dbReference type="ARBA" id="ARBA00042202"/>
    </source>
</evidence>
<feature type="active site" description="Proton donor" evidence="8">
    <location>
        <position position="210"/>
    </location>
</feature>
<dbReference type="SUPFAM" id="SSF75005">
    <property type="entry name" value="Arabinanase/levansucrase/invertase"/>
    <property type="match status" value="1"/>
</dbReference>
<dbReference type="EC" id="3.2.1.99" evidence="4"/>
<dbReference type="InterPro" id="IPR050727">
    <property type="entry name" value="GH43_arabinanases"/>
</dbReference>
<protein>
    <recommendedName>
        <fullName evidence="4">arabinan endo-1,5-alpha-L-arabinosidase</fullName>
        <ecNumber evidence="4">3.2.1.99</ecNumber>
    </recommendedName>
    <alternativeName>
        <fullName evidence="7">Endo-1,5-alpha-L-arabinanase A</fullName>
    </alternativeName>
</protein>
<feature type="active site" description="Proton acceptor" evidence="8">
    <location>
        <position position="38"/>
    </location>
</feature>
<dbReference type="WBParaSite" id="Minc3s01442g23855">
    <property type="protein sequence ID" value="Minc3s01442g23855"/>
    <property type="gene ID" value="Minc3s01442g23855"/>
</dbReference>